<dbReference type="HOGENOM" id="CLU_2191360_0_0_11"/>
<dbReference type="Proteomes" id="UP000004668">
    <property type="component" value="Unassembled WGS sequence"/>
</dbReference>
<evidence type="ECO:0000313" key="1">
    <source>
        <dbReference type="EMBL" id="EGE38408.2"/>
    </source>
</evidence>
<gene>
    <name evidence="1" type="ORF">HMPREF0059_01264</name>
</gene>
<protein>
    <submittedName>
        <fullName evidence="1">Uncharacterized protein</fullName>
    </submittedName>
</protein>
<proteinExistence type="predicted"/>
<dbReference type="RefSeq" id="WP_020992099.1">
    <property type="nucleotide sequence ID" value="NZ_KI391970.1"/>
</dbReference>
<reference evidence="1 2" key="2">
    <citation type="submission" date="2011-10" db="EMBL/GenBank/DDBJ databases">
        <title>The Genome Sequence of Actinomyces viscosus C505.</title>
        <authorList>
            <consortium name="The Broad Institute Genome Sequencing Platform"/>
            <consortium name="The Broad Institute Genome Sequencing Center for Infectious Disease"/>
            <person name="Earl A."/>
            <person name="Ward D."/>
            <person name="Feldgarden M."/>
            <person name="Gevers D."/>
            <person name="Sibley C.D."/>
            <person name="Field T.R."/>
            <person name="Grinwis M."/>
            <person name="Eshaghurshan C.S."/>
            <person name="Surette M.G."/>
            <person name="Young S.K."/>
            <person name="Zeng Q."/>
            <person name="Gargeya S."/>
            <person name="Fitzgerald M."/>
            <person name="Haas B."/>
            <person name="Abouelleil A."/>
            <person name="Alvarado L."/>
            <person name="Arachchi H.M."/>
            <person name="Berlin A."/>
            <person name="Brown A."/>
            <person name="Chapman S.B."/>
            <person name="Chen Z."/>
            <person name="Dunbar C."/>
            <person name="Freedman E."/>
            <person name="Gearin G."/>
            <person name="Goldberg J."/>
            <person name="Griggs A."/>
            <person name="Gujja S."/>
            <person name="Heiman D."/>
            <person name="Howarth C."/>
            <person name="Larson L."/>
            <person name="Lui A."/>
            <person name="MacDonald P.J.P."/>
            <person name="Montmayeur A."/>
            <person name="Murphy C."/>
            <person name="Neiman D."/>
            <person name="Pearson M."/>
            <person name="Priest M."/>
            <person name="Roberts A."/>
            <person name="Saif S."/>
            <person name="Shea T."/>
            <person name="Shenoy N."/>
            <person name="Sisk P."/>
            <person name="Stolte C."/>
            <person name="Sykes S."/>
            <person name="Wortman J."/>
            <person name="Nusbaum C."/>
            <person name="Birren B."/>
        </authorList>
    </citation>
    <scope>NUCLEOTIDE SEQUENCE [LARGE SCALE GENOMIC DNA]</scope>
    <source>
        <strain evidence="1 2">C505</strain>
    </source>
</reference>
<comment type="caution">
    <text evidence="1">The sequence shown here is derived from an EMBL/GenBank/DDBJ whole genome shotgun (WGS) entry which is preliminary data.</text>
</comment>
<sequence>MPLLDLLEASGELDDEKYIISARGAAVGCVSISILGMDVIDGSEFIKRCGEVGRTPGCWGLPFIEAQMTYLAAADEPLEILGRYRFKLGEREIDLAKAIEGTASACPL</sequence>
<evidence type="ECO:0000313" key="2">
    <source>
        <dbReference type="Proteomes" id="UP000004668"/>
    </source>
</evidence>
<organism evidence="1 2">
    <name type="scientific">Actinomyces viscosus C505</name>
    <dbReference type="NCBI Taxonomy" id="562973"/>
    <lineage>
        <taxon>Bacteria</taxon>
        <taxon>Bacillati</taxon>
        <taxon>Actinomycetota</taxon>
        <taxon>Actinomycetes</taxon>
        <taxon>Actinomycetales</taxon>
        <taxon>Actinomycetaceae</taxon>
        <taxon>Actinomyces</taxon>
    </lineage>
</organism>
<reference evidence="2" key="1">
    <citation type="submission" date="2010-02" db="EMBL/GenBank/DDBJ databases">
        <title>The Genome Sequence of Prevotella oris strain C735.</title>
        <authorList>
            <consortium name="The Broad Institute Genome Sequencing Platform"/>
            <person name="Ward D."/>
            <person name="Feldgarden M."/>
            <person name="Earl A."/>
            <person name="Young S.K."/>
            <person name="Zeng Q."/>
            <person name="Koehrsen M."/>
            <person name="Alvarado L."/>
            <person name="Berlin A."/>
            <person name="Bochicchio J."/>
            <person name="Borenstein D."/>
            <person name="Chapman S.B."/>
            <person name="Chen Z."/>
            <person name="Engels R."/>
            <person name="Freedman E."/>
            <person name="Gellesch M."/>
            <person name="Goldberg J."/>
            <person name="Griggs A."/>
            <person name="Gujja S."/>
            <person name="Heilman E."/>
            <person name="Heiman D."/>
            <person name="Hepburn T."/>
            <person name="Howarth C."/>
            <person name="Jen D."/>
            <person name="Larson L."/>
            <person name="Mehta T."/>
            <person name="Park D."/>
            <person name="Pearson M."/>
            <person name="Roberts A."/>
            <person name="Saif S."/>
            <person name="Shea T."/>
            <person name="Shenoy N."/>
            <person name="Sisk P."/>
            <person name="Stolte C."/>
            <person name="Sykes S."/>
            <person name="Thomson T."/>
            <person name="Walk T."/>
            <person name="White J."/>
            <person name="Yandava C."/>
            <person name="Sibley C.D."/>
            <person name="Field T.R."/>
            <person name="Grinwis M."/>
            <person name="Eshaghurshan C.S."/>
            <person name="Surette M.G."/>
            <person name="Haas B."/>
            <person name="Nusbaum C."/>
            <person name="Birren B."/>
        </authorList>
    </citation>
    <scope>NUCLEOTIDE SEQUENCE [LARGE SCALE GENOMIC DNA]</scope>
    <source>
        <strain evidence="2">C505</strain>
    </source>
</reference>
<accession>F2UWS4</accession>
<dbReference type="AlphaFoldDB" id="F2UWS4"/>
<name>F2UWS4_ACTVI</name>
<dbReference type="EMBL" id="ACRE02000070">
    <property type="protein sequence ID" value="EGE38408.2"/>
    <property type="molecule type" value="Genomic_DNA"/>
</dbReference>